<organism evidence="1 2">
    <name type="scientific">Natrinema hispanicum</name>
    <dbReference type="NCBI Taxonomy" id="392421"/>
    <lineage>
        <taxon>Archaea</taxon>
        <taxon>Methanobacteriati</taxon>
        <taxon>Methanobacteriota</taxon>
        <taxon>Stenosarchaea group</taxon>
        <taxon>Halobacteria</taxon>
        <taxon>Halobacteriales</taxon>
        <taxon>Natrialbaceae</taxon>
        <taxon>Natrinema</taxon>
    </lineage>
</organism>
<evidence type="ECO:0000313" key="1">
    <source>
        <dbReference type="EMBL" id="SDD45671.1"/>
    </source>
</evidence>
<dbReference type="EMBL" id="FMZP01000024">
    <property type="protein sequence ID" value="SDD45671.1"/>
    <property type="molecule type" value="Genomic_DNA"/>
</dbReference>
<dbReference type="Proteomes" id="UP000324021">
    <property type="component" value="Unassembled WGS sequence"/>
</dbReference>
<reference evidence="1 2" key="1">
    <citation type="submission" date="2016-10" db="EMBL/GenBank/DDBJ databases">
        <authorList>
            <person name="Varghese N."/>
            <person name="Submissions S."/>
        </authorList>
    </citation>
    <scope>NUCLEOTIDE SEQUENCE [LARGE SCALE GENOMIC DNA]</scope>
    <source>
        <strain evidence="1 2">CDM_1</strain>
    </source>
</reference>
<proteinExistence type="predicted"/>
<dbReference type="AlphaFoldDB" id="A0A1G6UWM9"/>
<dbReference type="RefSeq" id="WP_149782430.1">
    <property type="nucleotide sequence ID" value="NZ_FMZP01000024.1"/>
</dbReference>
<evidence type="ECO:0000313" key="2">
    <source>
        <dbReference type="Proteomes" id="UP000324021"/>
    </source>
</evidence>
<gene>
    <name evidence="1" type="ORF">SAMN05192552_10248</name>
</gene>
<accession>A0A1G6UWM9</accession>
<sequence length="224" mass="24972">MNAGVLGTIEGEFVGLNSSAWVDEQDGVKLERCIEKTDTYYDSDGNVLAHQGRAAIEEYTTQEETEINDGHIKTIERNSTQIKTTEFLISPNGLAAVSSGSGSFAFDLLSEQLEIDVSRAVIDVDEFAANHESADPWKVGFYGKPGYAENGVLYGNEIWEDPEFGDFMQSQSKNQLGVDLSWEDETYRITMARTGYVEVYSPDDLSSKRFLRFILEHIAPNLES</sequence>
<protein>
    <submittedName>
        <fullName evidence="1">Uncharacterized protein</fullName>
    </submittedName>
</protein>
<name>A0A1G6UWM9_9EURY</name>